<evidence type="ECO:0000256" key="4">
    <source>
        <dbReference type="ARBA" id="ARBA00022692"/>
    </source>
</evidence>
<reference evidence="12" key="3">
    <citation type="submission" date="2015-06" db="UniProtKB">
        <authorList>
            <consortium name="EnsemblMetazoa"/>
        </authorList>
    </citation>
    <scope>IDENTIFICATION</scope>
</reference>
<sequence length="265" mass="31702">MLKNHLRLGVLYFKIICQDPRVDNYFMMKSPWSSLIICLFYVLAVLYILPRYMEKRPPFEFRQLLIFYNFAMVVLSGYIFMEFGLSGWFVGYSYSCQPVDHSTSPQAIRMVNVSWWFFISKFIELLDTVFFVLRKKNNQVTFLHVFHHGIMPFSWWFGAKFVPGGFGTFHAWLNSFIHFLMYIYYGLSAMGPAYQKFIWWKKYMTTMQITQFIVVCIHSSQLLFMECDYPIIFTYWIGSYAIIFLILFLNFYVQAYKKPTRGLGE</sequence>
<comment type="similarity">
    <text evidence="10">Belongs to the ELO family.</text>
</comment>
<dbReference type="EnsemblMetazoa" id="HelroT76239">
    <property type="protein sequence ID" value="HelroP76239"/>
    <property type="gene ID" value="HelroG76239"/>
</dbReference>
<dbReference type="OMA" id="EFMQNAD"/>
<dbReference type="eggNOG" id="KOG3071">
    <property type="taxonomic scope" value="Eukaryota"/>
</dbReference>
<dbReference type="OrthoDB" id="434092at2759"/>
<dbReference type="GO" id="GO:0009922">
    <property type="term" value="F:fatty acid elongase activity"/>
    <property type="evidence" value="ECO:0000318"/>
    <property type="project" value="GO_Central"/>
</dbReference>
<dbReference type="KEGG" id="hro:HELRODRAFT_76239"/>
<evidence type="ECO:0000313" key="11">
    <source>
        <dbReference type="EMBL" id="ESO07753.1"/>
    </source>
</evidence>
<keyword evidence="6 10" id="KW-1133">Transmembrane helix</keyword>
<dbReference type="GO" id="GO:0042761">
    <property type="term" value="P:very long-chain fatty acid biosynthetic process"/>
    <property type="evidence" value="ECO:0000318"/>
    <property type="project" value="GO_Central"/>
</dbReference>
<dbReference type="CTD" id="20215270"/>
<organism evidence="12 13">
    <name type="scientific">Helobdella robusta</name>
    <name type="common">Californian leech</name>
    <dbReference type="NCBI Taxonomy" id="6412"/>
    <lineage>
        <taxon>Eukaryota</taxon>
        <taxon>Metazoa</taxon>
        <taxon>Spiralia</taxon>
        <taxon>Lophotrochozoa</taxon>
        <taxon>Annelida</taxon>
        <taxon>Clitellata</taxon>
        <taxon>Hirudinea</taxon>
        <taxon>Rhynchobdellida</taxon>
        <taxon>Glossiphoniidae</taxon>
        <taxon>Helobdella</taxon>
    </lineage>
</organism>
<dbReference type="EMBL" id="KB096183">
    <property type="protein sequence ID" value="ESO07753.1"/>
    <property type="molecule type" value="Genomic_DNA"/>
</dbReference>
<dbReference type="FunCoup" id="T1G2H2">
    <property type="interactions" value="359"/>
</dbReference>
<dbReference type="RefSeq" id="XP_009014364.1">
    <property type="nucleotide sequence ID" value="XM_009016116.1"/>
</dbReference>
<keyword evidence="7 10" id="KW-0443">Lipid metabolism</keyword>
<keyword evidence="4 10" id="KW-0812">Transmembrane</keyword>
<dbReference type="GeneID" id="20215270"/>
<evidence type="ECO:0000256" key="1">
    <source>
        <dbReference type="ARBA" id="ARBA00004141"/>
    </source>
</evidence>
<comment type="subcellular location">
    <subcellularLocation>
        <location evidence="1">Membrane</location>
        <topology evidence="1">Multi-pass membrane protein</topology>
    </subcellularLocation>
</comment>
<evidence type="ECO:0000313" key="13">
    <source>
        <dbReference type="Proteomes" id="UP000015101"/>
    </source>
</evidence>
<feature type="transmembrane region" description="Helical" evidence="10">
    <location>
        <begin position="140"/>
        <end position="157"/>
    </location>
</feature>
<name>T1G2H2_HELRO</name>
<keyword evidence="3 10" id="KW-0808">Transferase</keyword>
<evidence type="ECO:0000256" key="7">
    <source>
        <dbReference type="ARBA" id="ARBA00023098"/>
    </source>
</evidence>
<feature type="transmembrane region" description="Helical" evidence="10">
    <location>
        <begin position="32"/>
        <end position="49"/>
    </location>
</feature>
<evidence type="ECO:0000256" key="8">
    <source>
        <dbReference type="ARBA" id="ARBA00023136"/>
    </source>
</evidence>
<keyword evidence="9 10" id="KW-0275">Fatty acid biosynthesis</keyword>
<keyword evidence="5 10" id="KW-0276">Fatty acid metabolism</keyword>
<dbReference type="InterPro" id="IPR030457">
    <property type="entry name" value="ELO_CS"/>
</dbReference>
<protein>
    <recommendedName>
        <fullName evidence="10">Elongation of very long chain fatty acids protein</fullName>
        <ecNumber evidence="10">2.3.1.199</ecNumber>
    </recommendedName>
    <alternativeName>
        <fullName evidence="10">Very-long-chain 3-oxoacyl-CoA synthase</fullName>
    </alternativeName>
</protein>
<keyword evidence="8 10" id="KW-0472">Membrane</keyword>
<keyword evidence="2 10" id="KW-0444">Lipid biosynthesis</keyword>
<dbReference type="HOGENOM" id="CLU_048483_0_1_1"/>
<keyword evidence="13" id="KW-1185">Reference proteome</keyword>
<evidence type="ECO:0000256" key="2">
    <source>
        <dbReference type="ARBA" id="ARBA00022516"/>
    </source>
</evidence>
<feature type="transmembrane region" description="Helical" evidence="10">
    <location>
        <begin position="61"/>
        <end position="81"/>
    </location>
</feature>
<dbReference type="GO" id="GO:0005789">
    <property type="term" value="C:endoplasmic reticulum membrane"/>
    <property type="evidence" value="ECO:0000318"/>
    <property type="project" value="GO_Central"/>
</dbReference>
<dbReference type="GO" id="GO:0034625">
    <property type="term" value="P:fatty acid elongation, monounsaturated fatty acid"/>
    <property type="evidence" value="ECO:0000318"/>
    <property type="project" value="GO_Central"/>
</dbReference>
<evidence type="ECO:0000313" key="12">
    <source>
        <dbReference type="EnsemblMetazoa" id="HelroP76239"/>
    </source>
</evidence>
<feature type="transmembrane region" description="Helical" evidence="10">
    <location>
        <begin position="208"/>
        <end position="225"/>
    </location>
</feature>
<dbReference type="GO" id="GO:0034626">
    <property type="term" value="P:fatty acid elongation, polyunsaturated fatty acid"/>
    <property type="evidence" value="ECO:0000318"/>
    <property type="project" value="GO_Central"/>
</dbReference>
<feature type="transmembrane region" description="Helical" evidence="10">
    <location>
        <begin position="231"/>
        <end position="253"/>
    </location>
</feature>
<dbReference type="EC" id="2.3.1.199" evidence="10"/>
<dbReference type="PANTHER" id="PTHR11157:SF69">
    <property type="entry name" value="ELONGATION OF VERY LONG CHAIN FATTY ACIDS PROTEIN 7"/>
    <property type="match status" value="1"/>
</dbReference>
<proteinExistence type="inferred from homology"/>
<dbReference type="GO" id="GO:0030148">
    <property type="term" value="P:sphingolipid biosynthetic process"/>
    <property type="evidence" value="ECO:0000318"/>
    <property type="project" value="GO_Central"/>
</dbReference>
<feature type="transmembrane region" description="Helical" evidence="10">
    <location>
        <begin position="169"/>
        <end position="187"/>
    </location>
</feature>
<dbReference type="PROSITE" id="PS01188">
    <property type="entry name" value="ELO"/>
    <property type="match status" value="1"/>
</dbReference>
<dbReference type="InParanoid" id="T1G2H2"/>
<evidence type="ECO:0000256" key="6">
    <source>
        <dbReference type="ARBA" id="ARBA00022989"/>
    </source>
</evidence>
<comment type="catalytic activity">
    <reaction evidence="10">
        <text>a very-long-chain acyl-CoA + malonyl-CoA + H(+) = a very-long-chain 3-oxoacyl-CoA + CO2 + CoA</text>
        <dbReference type="Rhea" id="RHEA:32727"/>
        <dbReference type="ChEBI" id="CHEBI:15378"/>
        <dbReference type="ChEBI" id="CHEBI:16526"/>
        <dbReference type="ChEBI" id="CHEBI:57287"/>
        <dbReference type="ChEBI" id="CHEBI:57384"/>
        <dbReference type="ChEBI" id="CHEBI:90725"/>
        <dbReference type="ChEBI" id="CHEBI:90736"/>
        <dbReference type="EC" id="2.3.1.199"/>
    </reaction>
</comment>
<dbReference type="EMBL" id="AMQM01003515">
    <property type="status" value="NOT_ANNOTATED_CDS"/>
    <property type="molecule type" value="Genomic_DNA"/>
</dbReference>
<gene>
    <name evidence="12" type="primary">20215270</name>
    <name evidence="11" type="ORF">HELRODRAFT_76239</name>
</gene>
<evidence type="ECO:0000256" key="5">
    <source>
        <dbReference type="ARBA" id="ARBA00022832"/>
    </source>
</evidence>
<dbReference type="Proteomes" id="UP000015101">
    <property type="component" value="Unassembled WGS sequence"/>
</dbReference>
<dbReference type="AlphaFoldDB" id="T1G2H2"/>
<accession>T1G2H2</accession>
<dbReference type="Pfam" id="PF01151">
    <property type="entry name" value="ELO"/>
    <property type="match status" value="1"/>
</dbReference>
<feature type="transmembrane region" description="Helical" evidence="10">
    <location>
        <begin position="113"/>
        <end position="133"/>
    </location>
</feature>
<dbReference type="GO" id="GO:0019367">
    <property type="term" value="P:fatty acid elongation, saturated fatty acid"/>
    <property type="evidence" value="ECO:0000318"/>
    <property type="project" value="GO_Central"/>
</dbReference>
<reference evidence="11 13" key="2">
    <citation type="journal article" date="2013" name="Nature">
        <title>Insights into bilaterian evolution from three spiralian genomes.</title>
        <authorList>
            <person name="Simakov O."/>
            <person name="Marletaz F."/>
            <person name="Cho S.J."/>
            <person name="Edsinger-Gonzales E."/>
            <person name="Havlak P."/>
            <person name="Hellsten U."/>
            <person name="Kuo D.H."/>
            <person name="Larsson T."/>
            <person name="Lv J."/>
            <person name="Arendt D."/>
            <person name="Savage R."/>
            <person name="Osoegawa K."/>
            <person name="de Jong P."/>
            <person name="Grimwood J."/>
            <person name="Chapman J.A."/>
            <person name="Shapiro H."/>
            <person name="Aerts A."/>
            <person name="Otillar R.P."/>
            <person name="Terry A.Y."/>
            <person name="Boore J.L."/>
            <person name="Grigoriev I.V."/>
            <person name="Lindberg D.R."/>
            <person name="Seaver E.C."/>
            <person name="Weisblat D.A."/>
            <person name="Putnam N.H."/>
            <person name="Rokhsar D.S."/>
        </authorList>
    </citation>
    <scope>NUCLEOTIDE SEQUENCE</scope>
</reference>
<dbReference type="InterPro" id="IPR002076">
    <property type="entry name" value="ELO_fam"/>
</dbReference>
<evidence type="ECO:0000256" key="3">
    <source>
        <dbReference type="ARBA" id="ARBA00022679"/>
    </source>
</evidence>
<dbReference type="PANTHER" id="PTHR11157">
    <property type="entry name" value="FATTY ACID ACYL TRANSFERASE-RELATED"/>
    <property type="match status" value="1"/>
</dbReference>
<evidence type="ECO:0000256" key="10">
    <source>
        <dbReference type="RuleBase" id="RU361115"/>
    </source>
</evidence>
<dbReference type="STRING" id="6412.T1G2H2"/>
<evidence type="ECO:0000256" key="9">
    <source>
        <dbReference type="ARBA" id="ARBA00023160"/>
    </source>
</evidence>
<reference evidence="13" key="1">
    <citation type="submission" date="2012-12" db="EMBL/GenBank/DDBJ databases">
        <authorList>
            <person name="Hellsten U."/>
            <person name="Grimwood J."/>
            <person name="Chapman J.A."/>
            <person name="Shapiro H."/>
            <person name="Aerts A."/>
            <person name="Otillar R.P."/>
            <person name="Terry A.Y."/>
            <person name="Boore J.L."/>
            <person name="Simakov O."/>
            <person name="Marletaz F."/>
            <person name="Cho S.-J."/>
            <person name="Edsinger-Gonzales E."/>
            <person name="Havlak P."/>
            <person name="Kuo D.-H."/>
            <person name="Larsson T."/>
            <person name="Lv J."/>
            <person name="Arendt D."/>
            <person name="Savage R."/>
            <person name="Osoegawa K."/>
            <person name="de Jong P."/>
            <person name="Lindberg D.R."/>
            <person name="Seaver E.C."/>
            <person name="Weisblat D.A."/>
            <person name="Putnam N.H."/>
            <person name="Grigoriev I.V."/>
            <person name="Rokhsar D.S."/>
        </authorList>
    </citation>
    <scope>NUCLEOTIDE SEQUENCE</scope>
</reference>